<keyword evidence="8 10" id="KW-0472">Membrane</keyword>
<feature type="transmembrane region" description="Helical" evidence="10">
    <location>
        <begin position="153"/>
        <end position="171"/>
    </location>
</feature>
<evidence type="ECO:0000256" key="8">
    <source>
        <dbReference type="ARBA" id="ARBA00023136"/>
    </source>
</evidence>
<keyword evidence="9" id="KW-0739">Sodium transport</keyword>
<reference evidence="12 13" key="1">
    <citation type="submission" date="2018-03" db="EMBL/GenBank/DDBJ databases">
        <title>Genomic Encyclopedia of Archaeal and Bacterial Type Strains, Phase II (KMG-II): from individual species to whole genera.</title>
        <authorList>
            <person name="Goeker M."/>
        </authorList>
    </citation>
    <scope>NUCLEOTIDE SEQUENCE [LARGE SCALE GENOMIC DNA]</scope>
    <source>
        <strain evidence="12 13">DSM 19711</strain>
    </source>
</reference>
<proteinExistence type="predicted"/>
<dbReference type="Gene3D" id="6.10.140.1330">
    <property type="match status" value="1"/>
</dbReference>
<feature type="transmembrane region" description="Helical" evidence="10">
    <location>
        <begin position="301"/>
        <end position="323"/>
    </location>
</feature>
<keyword evidence="2" id="KW-0813">Transport</keyword>
<feature type="transmembrane region" description="Helical" evidence="10">
    <location>
        <begin position="178"/>
        <end position="200"/>
    </location>
</feature>
<dbReference type="InterPro" id="IPR018422">
    <property type="entry name" value="Cation/H_exchanger_CPA1"/>
</dbReference>
<keyword evidence="5 10" id="KW-1133">Transmembrane helix</keyword>
<evidence type="ECO:0000256" key="4">
    <source>
        <dbReference type="ARBA" id="ARBA00022692"/>
    </source>
</evidence>
<evidence type="ECO:0000313" key="13">
    <source>
        <dbReference type="Proteomes" id="UP000238083"/>
    </source>
</evidence>
<dbReference type="PANTHER" id="PTHR10110:SF86">
    <property type="entry name" value="SODIUM_HYDROGEN EXCHANGER 7"/>
    <property type="match status" value="1"/>
</dbReference>
<evidence type="ECO:0000256" key="6">
    <source>
        <dbReference type="ARBA" id="ARBA00023053"/>
    </source>
</evidence>
<keyword evidence="7" id="KW-0406">Ion transport</keyword>
<evidence type="ECO:0000256" key="7">
    <source>
        <dbReference type="ARBA" id="ARBA00023065"/>
    </source>
</evidence>
<evidence type="ECO:0000256" key="3">
    <source>
        <dbReference type="ARBA" id="ARBA00022475"/>
    </source>
</evidence>
<feature type="transmembrane region" description="Helical" evidence="10">
    <location>
        <begin position="220"/>
        <end position="243"/>
    </location>
</feature>
<comment type="subcellular location">
    <subcellularLocation>
        <location evidence="1">Cell membrane</location>
        <topology evidence="1">Multi-pass membrane protein</topology>
    </subcellularLocation>
</comment>
<dbReference type="Pfam" id="PF00999">
    <property type="entry name" value="Na_H_Exchanger"/>
    <property type="match status" value="1"/>
</dbReference>
<gene>
    <name evidence="12" type="ORF">CLV37_11838</name>
</gene>
<dbReference type="EMBL" id="PVZF01000018">
    <property type="protein sequence ID" value="PRY10068.1"/>
    <property type="molecule type" value="Genomic_DNA"/>
</dbReference>
<dbReference type="Proteomes" id="UP000238083">
    <property type="component" value="Unassembled WGS sequence"/>
</dbReference>
<dbReference type="GO" id="GO:0098719">
    <property type="term" value="P:sodium ion import across plasma membrane"/>
    <property type="evidence" value="ECO:0007669"/>
    <property type="project" value="TreeGrafter"/>
</dbReference>
<dbReference type="GO" id="GO:0015385">
    <property type="term" value="F:sodium:proton antiporter activity"/>
    <property type="evidence" value="ECO:0007669"/>
    <property type="project" value="InterPro"/>
</dbReference>
<keyword evidence="3" id="KW-1003">Cell membrane</keyword>
<dbReference type="InterPro" id="IPR006153">
    <property type="entry name" value="Cation/H_exchanger_TM"/>
</dbReference>
<dbReference type="AlphaFoldDB" id="A0A2T0QWX3"/>
<evidence type="ECO:0000256" key="5">
    <source>
        <dbReference type="ARBA" id="ARBA00022989"/>
    </source>
</evidence>
<dbReference type="GO" id="GO:0005886">
    <property type="term" value="C:plasma membrane"/>
    <property type="evidence" value="ECO:0007669"/>
    <property type="project" value="UniProtKB-SubCell"/>
</dbReference>
<feature type="transmembrane region" description="Helical" evidence="10">
    <location>
        <begin position="344"/>
        <end position="366"/>
    </location>
</feature>
<dbReference type="GO" id="GO:0015386">
    <property type="term" value="F:potassium:proton antiporter activity"/>
    <property type="evidence" value="ECO:0007669"/>
    <property type="project" value="TreeGrafter"/>
</dbReference>
<dbReference type="PANTHER" id="PTHR10110">
    <property type="entry name" value="SODIUM/HYDROGEN EXCHANGER"/>
    <property type="match status" value="1"/>
</dbReference>
<dbReference type="GO" id="GO:0051453">
    <property type="term" value="P:regulation of intracellular pH"/>
    <property type="evidence" value="ECO:0007669"/>
    <property type="project" value="TreeGrafter"/>
</dbReference>
<feature type="transmembrane region" description="Helical" evidence="10">
    <location>
        <begin position="83"/>
        <end position="105"/>
    </location>
</feature>
<accession>A0A2T0QWX3</accession>
<feature type="domain" description="Cation/H+ exchanger transmembrane" evidence="11">
    <location>
        <begin position="15"/>
        <end position="401"/>
    </location>
</feature>
<feature type="transmembrane region" description="Helical" evidence="10">
    <location>
        <begin position="378"/>
        <end position="398"/>
    </location>
</feature>
<sequence>MDDVVLLGLLVLGLIVLTPLAERIEVPQPVLLTVYGLVLGLVPHVPAPDLAPDLILPLVLPPLLFAATQTTTVRELRQAARPVLGLAVGLTLLTAAAVAVVGHALGLPWAVAVVLGGVVAPPDPVAASAVAGRLHLPARLVSVLEGEGQFNDATALVVYQVSVMAVVAGGVSVGQIGWALLLAVAGGLVLGLVGGWLARWALGHLHDPAAETTVTIALPFALYVVAEQVQASGVLAVLVAGLFLRARVSDQVTSAGWLLGRSVWQYVEFAVSGLLFAFLGVELTSVLEEDDTLGRSSTWTLTGAVLAVLVLLRVGAMFTASAVAGHRARRAESATPAGWREAAVTSWAGMRGVVTVATALALPASVAGGGDFPHRQEVVTVALVVVIATLVLQGLTLAPLIRGLGVASDADPAADVRHLHHLAAGAGLRFLTTGSGAAGRGDRREPDAEEVPAEVRRAVVEQYEGRLHYREAVDDLLETETGGQDAGQHLRRLLARASEAEREAVLQARRRGEVGTAAAEDVLFDIEARALRYEP</sequence>
<evidence type="ECO:0000256" key="2">
    <source>
        <dbReference type="ARBA" id="ARBA00022448"/>
    </source>
</evidence>
<evidence type="ECO:0000313" key="12">
    <source>
        <dbReference type="EMBL" id="PRY10068.1"/>
    </source>
</evidence>
<keyword evidence="6" id="KW-0915">Sodium</keyword>
<evidence type="ECO:0000256" key="9">
    <source>
        <dbReference type="ARBA" id="ARBA00023201"/>
    </source>
</evidence>
<evidence type="ECO:0000259" key="11">
    <source>
        <dbReference type="Pfam" id="PF00999"/>
    </source>
</evidence>
<keyword evidence="13" id="KW-1185">Reference proteome</keyword>
<dbReference type="RefSeq" id="WP_170127486.1">
    <property type="nucleotide sequence ID" value="NZ_PVZF01000018.1"/>
</dbReference>
<evidence type="ECO:0000256" key="10">
    <source>
        <dbReference type="SAM" id="Phobius"/>
    </source>
</evidence>
<feature type="transmembrane region" description="Helical" evidence="10">
    <location>
        <begin position="263"/>
        <end position="281"/>
    </location>
</feature>
<keyword evidence="4 10" id="KW-0812">Transmembrane</keyword>
<protein>
    <submittedName>
        <fullName evidence="12">Sodium/proton antiporter (CPA1 family)</fullName>
    </submittedName>
</protein>
<organism evidence="12 13">
    <name type="scientific">Kineococcus rhizosphaerae</name>
    <dbReference type="NCBI Taxonomy" id="559628"/>
    <lineage>
        <taxon>Bacteria</taxon>
        <taxon>Bacillati</taxon>
        <taxon>Actinomycetota</taxon>
        <taxon>Actinomycetes</taxon>
        <taxon>Kineosporiales</taxon>
        <taxon>Kineosporiaceae</taxon>
        <taxon>Kineococcus</taxon>
    </lineage>
</organism>
<comment type="caution">
    <text evidence="12">The sequence shown here is derived from an EMBL/GenBank/DDBJ whole genome shotgun (WGS) entry which is preliminary data.</text>
</comment>
<evidence type="ECO:0000256" key="1">
    <source>
        <dbReference type="ARBA" id="ARBA00004651"/>
    </source>
</evidence>
<name>A0A2T0QWX3_9ACTN</name>